<sequence>MNVDGEFGPLEYAGGLWVVGDPDRAHVRLTPRGISHWADGAETVELRWPRFMSFGLETQVSRRGDSKRLIRVAKIAANLAGAVYVGSQGSRAAAMLRHPYEEWSADFDHHVRKYTRREITMADALLRHTIAAGKGERLGDPAWVAAAVSAMRGVPSARRARAAVESMLRAG</sequence>
<dbReference type="EMBL" id="JAINZZ010000001">
    <property type="protein sequence ID" value="MBY8876300.1"/>
    <property type="molecule type" value="Genomic_DNA"/>
</dbReference>
<evidence type="ECO:0000313" key="2">
    <source>
        <dbReference type="Proteomes" id="UP000778578"/>
    </source>
</evidence>
<reference evidence="1 2" key="1">
    <citation type="submission" date="2021-08" db="EMBL/GenBank/DDBJ databases">
        <title>WGS of actinomycetes from Thailand.</title>
        <authorList>
            <person name="Thawai C."/>
        </authorList>
    </citation>
    <scope>NUCLEOTIDE SEQUENCE [LARGE SCALE GENOMIC DNA]</scope>
    <source>
        <strain evidence="1 2">PLK6-54</strain>
    </source>
</reference>
<proteinExistence type="predicted"/>
<keyword evidence="2" id="KW-1185">Reference proteome</keyword>
<comment type="caution">
    <text evidence="1">The sequence shown here is derived from an EMBL/GenBank/DDBJ whole genome shotgun (WGS) entry which is preliminary data.</text>
</comment>
<gene>
    <name evidence="1" type="ORF">K7862_01430</name>
</gene>
<dbReference type="Proteomes" id="UP000778578">
    <property type="component" value="Unassembled WGS sequence"/>
</dbReference>
<evidence type="ECO:0000313" key="1">
    <source>
        <dbReference type="EMBL" id="MBY8876300.1"/>
    </source>
</evidence>
<organism evidence="1 2">
    <name type="scientific">Actinacidiphila acidipaludis</name>
    <dbReference type="NCBI Taxonomy" id="2873382"/>
    <lineage>
        <taxon>Bacteria</taxon>
        <taxon>Bacillati</taxon>
        <taxon>Actinomycetota</taxon>
        <taxon>Actinomycetes</taxon>
        <taxon>Kitasatosporales</taxon>
        <taxon>Streptomycetaceae</taxon>
        <taxon>Actinacidiphila</taxon>
    </lineage>
</organism>
<name>A0ABS7Q1H4_9ACTN</name>
<dbReference type="RefSeq" id="WP_222959560.1">
    <property type="nucleotide sequence ID" value="NZ_JAINZZ010000001.1"/>
</dbReference>
<protein>
    <submittedName>
        <fullName evidence="1">Uncharacterized protein</fullName>
    </submittedName>
</protein>
<accession>A0ABS7Q1H4</accession>